<dbReference type="AlphaFoldDB" id="A0A6C0C2J1"/>
<name>A0A6C0C2J1_9ZZZZ</name>
<proteinExistence type="predicted"/>
<reference evidence="1" key="1">
    <citation type="journal article" date="2020" name="Nature">
        <title>Giant virus diversity and host interactions through global metagenomics.</title>
        <authorList>
            <person name="Schulz F."/>
            <person name="Roux S."/>
            <person name="Paez-Espino D."/>
            <person name="Jungbluth S."/>
            <person name="Walsh D.A."/>
            <person name="Denef V.J."/>
            <person name="McMahon K.D."/>
            <person name="Konstantinidis K.T."/>
            <person name="Eloe-Fadrosh E.A."/>
            <person name="Kyrpides N.C."/>
            <person name="Woyke T."/>
        </authorList>
    </citation>
    <scope>NUCLEOTIDE SEQUENCE</scope>
    <source>
        <strain evidence="1">GVMAG-M-3300020185-18</strain>
    </source>
</reference>
<dbReference type="EMBL" id="MN739319">
    <property type="protein sequence ID" value="QHS98620.1"/>
    <property type="molecule type" value="Genomic_DNA"/>
</dbReference>
<evidence type="ECO:0000313" key="1">
    <source>
        <dbReference type="EMBL" id="QHS98620.1"/>
    </source>
</evidence>
<organism evidence="1">
    <name type="scientific">viral metagenome</name>
    <dbReference type="NCBI Taxonomy" id="1070528"/>
    <lineage>
        <taxon>unclassified sequences</taxon>
        <taxon>metagenomes</taxon>
        <taxon>organismal metagenomes</taxon>
    </lineage>
</organism>
<protein>
    <submittedName>
        <fullName evidence="1">Uncharacterized protein</fullName>
    </submittedName>
</protein>
<sequence>MTDCWKWLNSLTPWKLSMKCPYCKCIEWRHTKTIEEFDLEGCMRCRLIIGSDLICEPELRKKGRLSTRDYHVNGRYG</sequence>
<accession>A0A6C0C2J1</accession>